<dbReference type="InterPro" id="IPR003959">
    <property type="entry name" value="ATPase_AAA_core"/>
</dbReference>
<accession>A0ABR3QX78</accession>
<dbReference type="Pfam" id="PF22942">
    <property type="entry name" value="DUF7025"/>
    <property type="match status" value="1"/>
</dbReference>
<comment type="caution">
    <text evidence="3">The sequence shown here is derived from an EMBL/GenBank/DDBJ whole genome shotgun (WGS) entry which is preliminary data.</text>
</comment>
<feature type="compositionally biased region" description="Polar residues" evidence="1">
    <location>
        <begin position="52"/>
        <end position="71"/>
    </location>
</feature>
<feature type="compositionally biased region" description="Acidic residues" evidence="1">
    <location>
        <begin position="136"/>
        <end position="148"/>
    </location>
</feature>
<organism evidence="3 4">
    <name type="scientific">Nothophoma quercina</name>
    <dbReference type="NCBI Taxonomy" id="749835"/>
    <lineage>
        <taxon>Eukaryota</taxon>
        <taxon>Fungi</taxon>
        <taxon>Dikarya</taxon>
        <taxon>Ascomycota</taxon>
        <taxon>Pezizomycotina</taxon>
        <taxon>Dothideomycetes</taxon>
        <taxon>Pleosporomycetidae</taxon>
        <taxon>Pleosporales</taxon>
        <taxon>Pleosporineae</taxon>
        <taxon>Didymellaceae</taxon>
        <taxon>Nothophoma</taxon>
    </lineage>
</organism>
<feature type="compositionally biased region" description="Polar residues" evidence="1">
    <location>
        <begin position="1"/>
        <end position="10"/>
    </location>
</feature>
<feature type="compositionally biased region" description="Basic and acidic residues" evidence="1">
    <location>
        <begin position="94"/>
        <end position="112"/>
    </location>
</feature>
<feature type="region of interest" description="Disordered" evidence="1">
    <location>
        <begin position="1"/>
        <end position="315"/>
    </location>
</feature>
<feature type="domain" description="AAA+ ATPase" evidence="2">
    <location>
        <begin position="855"/>
        <end position="980"/>
    </location>
</feature>
<sequence length="1086" mass="121334">MNHSESTESTPKIPPLLSPVNNKLSETSGSSPIIVPTPSSVTSEPDDISLDPNPNTSMESSQDQVEANVTEATPKVEPQKAIAPSPPPAPAVDNEAKTADAGTKKGKFEKSKQNKKSRKTKKGKTKAEDPSASESSDADSESEDTTEDEKEKRKRKRKEAAKKAAAKKKAKAKAKVKAKAKKNKSSKKSKKVTSSDDSSDDISDVSTESDSDSSSDSGSEDNRKKSRRKAARTKARNKKKSKKAETSGDDSESDQSFETSSLSSESDFESDDLRSKRKYFKVKRPTKVPVDDAGSASDSPVTITTTDGSAPPAPHDDIDTQVTKVSAILQNLKMQQLAAASAATAGVAPPIPKTPAKKNAHEFKRIDQVWDTKLRDYKLIESTADQKDEFECVFTVRRRFNWEGKHKETLVDIKSKCLRGVLQVVLKDCKCVSLVEDIPEVDPHILYHYYDEIKQYAKKTLKPKLKRAKKAKDVKKFTQEIAQCKLLLGYIDEDYAATRKALKPLLKAGTITYELCWALFRPNTIVYTPTYGNKEDPRCFRVEQCFEYESWLSGAKSCCIDGKYLEYDGQVFGLGDHQAEIKAFKGHKKITSLVAYPLKYHKDPKVNTSRSNPSYSITNGAQGIRQLLVERGKKFIALQGMSYRLQKGIAYQKVKMTIAKYNINGRVMVDPEIFRRVNPNYQLSYIKPDELNKEDDEAEQAKEEMSDDCCELSEDEDLSDSEKPEKDPLRVVMWKDSKGKKHPIKVHQSTIDYENGIGDNTTTKLETDDDSNMADHVFTEEELLIASPVVLGFAFSEKLWLEFSLSGIEEIKWNAEAFDSLVLPDKIKSNLKGLVSSHRFNAARTIDDVIQGKGKGLNVVLHGPPGVGKTLTGESIAEYLKCPLYAVSAGELGTNSGSLERDLNRIMDITHSWGAILLLDEADVFLEAREPRDLHRNSLVSVFLRLTEYYQGILFLTTNRVQTFDEAFQSRIHMGIRYENLKPAARKAIWQHHVGKVEKMAIGESEAGKGKQKVKPFTESDFNELSKRNMNGRQIKNTVKTGQSIALSEKATFSMEHIKRVLEVVEAFEDDMRGGKGYRDAMRHYT</sequence>
<feature type="region of interest" description="Disordered" evidence="1">
    <location>
        <begin position="688"/>
        <end position="726"/>
    </location>
</feature>
<dbReference type="PANTHER" id="PTHR46411:SF1">
    <property type="entry name" value="FAMILY ATPASE, PUTATIVE (AFU_ORTHOLOGUE AFUA_7G05752)-RELATED"/>
    <property type="match status" value="1"/>
</dbReference>
<dbReference type="InterPro" id="IPR027417">
    <property type="entry name" value="P-loop_NTPase"/>
</dbReference>
<dbReference type="InterPro" id="IPR054289">
    <property type="entry name" value="DUF7025"/>
</dbReference>
<name>A0ABR3QX78_9PLEO</name>
<feature type="compositionally biased region" description="Acidic residues" evidence="1">
    <location>
        <begin position="197"/>
        <end position="213"/>
    </location>
</feature>
<proteinExistence type="predicted"/>
<feature type="compositionally biased region" description="Acidic residues" evidence="1">
    <location>
        <begin position="705"/>
        <end position="719"/>
    </location>
</feature>
<dbReference type="EMBL" id="JAKIXB020000028">
    <property type="protein sequence ID" value="KAL1596766.1"/>
    <property type="molecule type" value="Genomic_DNA"/>
</dbReference>
<dbReference type="Pfam" id="PF23232">
    <property type="entry name" value="AAA_lid_13"/>
    <property type="match status" value="1"/>
</dbReference>
<keyword evidence="4" id="KW-1185">Reference proteome</keyword>
<evidence type="ECO:0000256" key="1">
    <source>
        <dbReference type="SAM" id="MobiDB-lite"/>
    </source>
</evidence>
<feature type="compositionally biased region" description="Basic residues" evidence="1">
    <location>
        <begin position="224"/>
        <end position="242"/>
    </location>
</feature>
<dbReference type="InterPro" id="IPR003593">
    <property type="entry name" value="AAA+_ATPase"/>
</dbReference>
<feature type="compositionally biased region" description="Basic residues" evidence="1">
    <location>
        <begin position="113"/>
        <end position="124"/>
    </location>
</feature>
<dbReference type="InterPro" id="IPR056599">
    <property type="entry name" value="AAA_lid_fung"/>
</dbReference>
<feature type="compositionally biased region" description="Polar residues" evidence="1">
    <location>
        <begin position="296"/>
        <end position="308"/>
    </location>
</feature>
<dbReference type="Pfam" id="PF00004">
    <property type="entry name" value="AAA"/>
    <property type="match status" value="1"/>
</dbReference>
<feature type="compositionally biased region" description="Basic residues" evidence="1">
    <location>
        <begin position="152"/>
        <end position="191"/>
    </location>
</feature>
<evidence type="ECO:0000313" key="4">
    <source>
        <dbReference type="Proteomes" id="UP001521222"/>
    </source>
</evidence>
<dbReference type="CDD" id="cd19481">
    <property type="entry name" value="RecA-like_protease"/>
    <property type="match status" value="1"/>
</dbReference>
<feature type="compositionally biased region" description="Low complexity" evidence="1">
    <location>
        <begin position="27"/>
        <end position="43"/>
    </location>
</feature>
<dbReference type="Gene3D" id="3.40.50.300">
    <property type="entry name" value="P-loop containing nucleotide triphosphate hydrolases"/>
    <property type="match status" value="1"/>
</dbReference>
<dbReference type="PANTHER" id="PTHR46411">
    <property type="entry name" value="FAMILY ATPASE, PUTATIVE-RELATED"/>
    <property type="match status" value="1"/>
</dbReference>
<dbReference type="SMART" id="SM00382">
    <property type="entry name" value="AAA"/>
    <property type="match status" value="1"/>
</dbReference>
<evidence type="ECO:0000259" key="2">
    <source>
        <dbReference type="SMART" id="SM00382"/>
    </source>
</evidence>
<dbReference type="Proteomes" id="UP001521222">
    <property type="component" value="Unassembled WGS sequence"/>
</dbReference>
<feature type="compositionally biased region" description="Low complexity" evidence="1">
    <location>
        <begin position="256"/>
        <end position="265"/>
    </location>
</feature>
<reference evidence="3 4" key="1">
    <citation type="submission" date="2024-02" db="EMBL/GenBank/DDBJ databases">
        <title>De novo assembly and annotation of 12 fungi associated with fruit tree decline syndrome in Ontario, Canada.</title>
        <authorList>
            <person name="Sulman M."/>
            <person name="Ellouze W."/>
            <person name="Ilyukhin E."/>
        </authorList>
    </citation>
    <scope>NUCLEOTIDE SEQUENCE [LARGE SCALE GENOMIC DNA]</scope>
    <source>
        <strain evidence="3 4">M97-236</strain>
    </source>
</reference>
<feature type="compositionally biased region" description="Basic residues" evidence="1">
    <location>
        <begin position="275"/>
        <end position="286"/>
    </location>
</feature>
<gene>
    <name evidence="3" type="ORF">SLS59_007798</name>
</gene>
<dbReference type="SUPFAM" id="SSF52540">
    <property type="entry name" value="P-loop containing nucleoside triphosphate hydrolases"/>
    <property type="match status" value="1"/>
</dbReference>
<protein>
    <recommendedName>
        <fullName evidence="2">AAA+ ATPase domain-containing protein</fullName>
    </recommendedName>
</protein>
<evidence type="ECO:0000313" key="3">
    <source>
        <dbReference type="EMBL" id="KAL1596766.1"/>
    </source>
</evidence>